<organism evidence="4 5">
    <name type="scientific">Steinernema hermaphroditum</name>
    <dbReference type="NCBI Taxonomy" id="289476"/>
    <lineage>
        <taxon>Eukaryota</taxon>
        <taxon>Metazoa</taxon>
        <taxon>Ecdysozoa</taxon>
        <taxon>Nematoda</taxon>
        <taxon>Chromadorea</taxon>
        <taxon>Rhabditida</taxon>
        <taxon>Tylenchina</taxon>
        <taxon>Panagrolaimomorpha</taxon>
        <taxon>Strongyloidoidea</taxon>
        <taxon>Steinernematidae</taxon>
        <taxon>Steinernema</taxon>
    </lineage>
</organism>
<feature type="compositionally biased region" description="Low complexity" evidence="2">
    <location>
        <begin position="339"/>
        <end position="359"/>
    </location>
</feature>
<comment type="caution">
    <text evidence="4">The sequence shown here is derived from an EMBL/GenBank/DDBJ whole genome shotgun (WGS) entry which is preliminary data.</text>
</comment>
<protein>
    <recommendedName>
        <fullName evidence="3">CCHC-type domain-containing protein</fullName>
    </recommendedName>
</protein>
<evidence type="ECO:0000259" key="3">
    <source>
        <dbReference type="PROSITE" id="PS50158"/>
    </source>
</evidence>
<evidence type="ECO:0000256" key="1">
    <source>
        <dbReference type="PROSITE-ProRule" id="PRU00047"/>
    </source>
</evidence>
<evidence type="ECO:0000313" key="5">
    <source>
        <dbReference type="Proteomes" id="UP001175271"/>
    </source>
</evidence>
<feature type="region of interest" description="Disordered" evidence="2">
    <location>
        <begin position="303"/>
        <end position="360"/>
    </location>
</feature>
<dbReference type="InterPro" id="IPR001878">
    <property type="entry name" value="Znf_CCHC"/>
</dbReference>
<gene>
    <name evidence="4" type="ORF">QR680_007521</name>
</gene>
<evidence type="ECO:0000313" key="4">
    <source>
        <dbReference type="EMBL" id="KAK0422353.1"/>
    </source>
</evidence>
<dbReference type="AlphaFoldDB" id="A0AA39IFL0"/>
<sequence>MAGNKNTVFDGKLKSRCEKLEDICSRDIRHVARSVSDVERILTERIQALEAKLKETAKHLTTECTFLAEAVDQTNNRLTKIESAGDDPQNTPAVAVVTQRPHTPASEIDSEAESEEEFRNTVSIFDEIMEAQRSPRQEIVEIHAITDDPPRETFETLPEESKKSFEKACEALKAFFESPKIRNAARQSLSNCRKSSSESVAAFANRLRPLVLAAMIGQNEEAFQNRLLDEFLDRLSPRQLAREVKLSDPETFEQALFKAQQVENLEVSERGSEIHLVKPLDHSHQAINELTERVNQIETNFAQAKRGGGRFRRGGDSRSNNRRWNNQGQRNNYSDRFRNNSNGQYGNSNNNRRYNPGNYERTNDGRPICNHCGKIGHFEQTCFRRLPPSDNPSQWNHRHQRLAELANPDLAGHPFECNALTIPIIEPCVKEPQVAKRQPTWLPPRVSALSWNLLLFISLCLFPITLAIQQPLQPMLCHTSTGRQVWELPHPHVFPMTQERSHNIDTDAQPLDILLFYPNKINQDTDACAVVDFTDETPFRDFVAQLLKARKLESLELKDNWGGNYLRPQIELGRCPACITAKAPSPWIRNTLEEAFYQQSLVRLQLSFGYTHWASKVFLTNLVEGWLSGRFPATTKSVDILGGPDVDMLQRDRKGVADYCIRTA</sequence>
<keyword evidence="5" id="KW-1185">Reference proteome</keyword>
<keyword evidence="1" id="KW-0479">Metal-binding</keyword>
<keyword evidence="1" id="KW-0862">Zinc</keyword>
<name>A0AA39IFL0_9BILA</name>
<accession>A0AA39IFL0</accession>
<feature type="compositionally biased region" description="Low complexity" evidence="2">
    <location>
        <begin position="322"/>
        <end position="332"/>
    </location>
</feature>
<dbReference type="EMBL" id="JAUCMV010000001">
    <property type="protein sequence ID" value="KAK0422353.1"/>
    <property type="molecule type" value="Genomic_DNA"/>
</dbReference>
<keyword evidence="1" id="KW-0863">Zinc-finger</keyword>
<evidence type="ECO:0000256" key="2">
    <source>
        <dbReference type="SAM" id="MobiDB-lite"/>
    </source>
</evidence>
<proteinExistence type="predicted"/>
<dbReference type="GO" id="GO:0003676">
    <property type="term" value="F:nucleic acid binding"/>
    <property type="evidence" value="ECO:0007669"/>
    <property type="project" value="InterPro"/>
</dbReference>
<dbReference type="Proteomes" id="UP001175271">
    <property type="component" value="Unassembled WGS sequence"/>
</dbReference>
<dbReference type="PROSITE" id="PS50158">
    <property type="entry name" value="ZF_CCHC"/>
    <property type="match status" value="1"/>
</dbReference>
<reference evidence="4" key="1">
    <citation type="submission" date="2023-06" db="EMBL/GenBank/DDBJ databases">
        <title>Genomic analysis of the entomopathogenic nematode Steinernema hermaphroditum.</title>
        <authorList>
            <person name="Schwarz E.M."/>
            <person name="Heppert J.K."/>
            <person name="Baniya A."/>
            <person name="Schwartz H.T."/>
            <person name="Tan C.-H."/>
            <person name="Antoshechkin I."/>
            <person name="Sternberg P.W."/>
            <person name="Goodrich-Blair H."/>
            <person name="Dillman A.R."/>
        </authorList>
    </citation>
    <scope>NUCLEOTIDE SEQUENCE</scope>
    <source>
        <strain evidence="4">PS9179</strain>
        <tissue evidence="4">Whole animal</tissue>
    </source>
</reference>
<feature type="domain" description="CCHC-type" evidence="3">
    <location>
        <begin position="369"/>
        <end position="382"/>
    </location>
</feature>
<dbReference type="GO" id="GO:0008270">
    <property type="term" value="F:zinc ion binding"/>
    <property type="evidence" value="ECO:0007669"/>
    <property type="project" value="UniProtKB-KW"/>
</dbReference>